<feature type="non-terminal residue" evidence="1">
    <location>
        <position position="81"/>
    </location>
</feature>
<gene>
    <name evidence="1" type="ORF">LEA_13348</name>
</gene>
<sequence length="81" mass="8845">MTRDELEKRNVGENLDAIMCLDPRGYGVCRILYAGSRAYTGEPTAMHAAEALCKAIHPGDPVYILVGFVLLPHKVPEMDGS</sequence>
<comment type="caution">
    <text evidence="1">The sequence shown here is derived from an EMBL/GenBank/DDBJ whole genome shotgun (WGS) entry which is preliminary data.</text>
</comment>
<proteinExistence type="predicted"/>
<organism evidence="1">
    <name type="scientific">human gut metagenome</name>
    <dbReference type="NCBI Taxonomy" id="408170"/>
    <lineage>
        <taxon>unclassified sequences</taxon>
        <taxon>metagenomes</taxon>
        <taxon>organismal metagenomes</taxon>
    </lineage>
</organism>
<reference evidence="1" key="1">
    <citation type="journal article" date="2013" name="Environ. Microbiol.">
        <title>Microbiota from the distal guts of lean and obese adolescents exhibit partial functional redundancy besides clear differences in community structure.</title>
        <authorList>
            <person name="Ferrer M."/>
            <person name="Ruiz A."/>
            <person name="Lanza F."/>
            <person name="Haange S.B."/>
            <person name="Oberbach A."/>
            <person name="Till H."/>
            <person name="Bargiela R."/>
            <person name="Campoy C."/>
            <person name="Segura M.T."/>
            <person name="Richter M."/>
            <person name="von Bergen M."/>
            <person name="Seifert J."/>
            <person name="Suarez A."/>
        </authorList>
    </citation>
    <scope>NUCLEOTIDE SEQUENCE</scope>
</reference>
<accession>K1SVN9</accession>
<name>K1SVN9_9ZZZZ</name>
<dbReference type="EMBL" id="AJWY01009058">
    <property type="protein sequence ID" value="EKC59464.1"/>
    <property type="molecule type" value="Genomic_DNA"/>
</dbReference>
<dbReference type="AlphaFoldDB" id="K1SVN9"/>
<evidence type="ECO:0000313" key="1">
    <source>
        <dbReference type="EMBL" id="EKC59464.1"/>
    </source>
</evidence>
<protein>
    <submittedName>
        <fullName evidence="1">Uncharacterized protein</fullName>
    </submittedName>
</protein>